<name>A0A7C5RDM1_9DEIN</name>
<evidence type="ECO:0000313" key="2">
    <source>
        <dbReference type="EMBL" id="HHM67357.1"/>
    </source>
</evidence>
<proteinExistence type="predicted"/>
<sequence length="257" mass="27843">MIRGVHLAQVTDVHPQEYALSVYLPYLPPGLLGKGLRVRLGGRMQRPTAGDYYLPRVGDWGLVAFPLEDPRSGVWLLSLPDRGFHLVPEELLTQDPDAVLTHHPGGQWTVHHGDGSTEAVWPDGTAVQVIRKDTPRSWLGRLVERFRTRRSGQAWTPPERKPYSPPPGPTAYLYLTHPSGAEVHLAQDGSVRVKTPAGHTFTLDEGEFGAPGELTWRHASGHVVRLTPTGIVVHSAGTLTLTAAGAVVIDGASIAIG</sequence>
<gene>
    <name evidence="2" type="ORF">ENM28_01295</name>
</gene>
<comment type="caution">
    <text evidence="2">The sequence shown here is derived from an EMBL/GenBank/DDBJ whole genome shotgun (WGS) entry which is preliminary data.</text>
</comment>
<evidence type="ECO:0008006" key="3">
    <source>
        <dbReference type="Google" id="ProtNLM"/>
    </source>
</evidence>
<organism evidence="2">
    <name type="scientific">Thermus caliditerrae</name>
    <dbReference type="NCBI Taxonomy" id="1330700"/>
    <lineage>
        <taxon>Bacteria</taxon>
        <taxon>Thermotogati</taxon>
        <taxon>Deinococcota</taxon>
        <taxon>Deinococci</taxon>
        <taxon>Thermales</taxon>
        <taxon>Thermaceae</taxon>
        <taxon>Thermus</taxon>
    </lineage>
</organism>
<accession>A0A7C5RDM1</accession>
<protein>
    <recommendedName>
        <fullName evidence="3">Gp5/Type VI secretion system Vgr protein OB-fold domain-containing protein</fullName>
    </recommendedName>
</protein>
<feature type="region of interest" description="Disordered" evidence="1">
    <location>
        <begin position="150"/>
        <end position="169"/>
    </location>
</feature>
<dbReference type="AlphaFoldDB" id="A0A7C5RDM1"/>
<reference evidence="2" key="1">
    <citation type="journal article" date="2020" name="mSystems">
        <title>Genome- and Community-Level Interaction Insights into Carbon Utilization and Element Cycling Functions of Hydrothermarchaeota in Hydrothermal Sediment.</title>
        <authorList>
            <person name="Zhou Z."/>
            <person name="Liu Y."/>
            <person name="Xu W."/>
            <person name="Pan J."/>
            <person name="Luo Z.H."/>
            <person name="Li M."/>
        </authorList>
    </citation>
    <scope>NUCLEOTIDE SEQUENCE [LARGE SCALE GENOMIC DNA]</scope>
    <source>
        <strain evidence="2">SpSt-1071</strain>
    </source>
</reference>
<evidence type="ECO:0000256" key="1">
    <source>
        <dbReference type="SAM" id="MobiDB-lite"/>
    </source>
</evidence>
<dbReference type="EMBL" id="DRXE01000045">
    <property type="protein sequence ID" value="HHM67357.1"/>
    <property type="molecule type" value="Genomic_DNA"/>
</dbReference>